<dbReference type="PANTHER" id="PTHR46455">
    <property type="entry name" value="SET AND MYND DOMAIN CONTAINING, ARTHROPOD-SPECIFIC, MEMBER 4, ISOFORM A"/>
    <property type="match status" value="1"/>
</dbReference>
<dbReference type="GO" id="GO:0008276">
    <property type="term" value="F:protein methyltransferase activity"/>
    <property type="evidence" value="ECO:0007669"/>
    <property type="project" value="UniProtKB-ARBA"/>
</dbReference>
<dbReference type="Proteomes" id="UP000283509">
    <property type="component" value="Unassembled WGS sequence"/>
</dbReference>
<reference evidence="2 3" key="2">
    <citation type="submission" date="2019-01" db="EMBL/GenBank/DDBJ databases">
        <title>The decoding of complex shrimp genome reveals the adaptation for benthos swimmer, frequently molting mechanism and breeding impact on genome.</title>
        <authorList>
            <person name="Sun Y."/>
            <person name="Gao Y."/>
            <person name="Yu Y."/>
        </authorList>
    </citation>
    <scope>NUCLEOTIDE SEQUENCE [LARGE SCALE GENOMIC DNA]</scope>
    <source>
        <tissue evidence="2">Muscle</tissue>
    </source>
</reference>
<dbReference type="InterPro" id="IPR001214">
    <property type="entry name" value="SET_dom"/>
</dbReference>
<dbReference type="CDD" id="cd20071">
    <property type="entry name" value="SET_SMYD"/>
    <property type="match status" value="1"/>
</dbReference>
<reference evidence="2 3" key="1">
    <citation type="submission" date="2018-04" db="EMBL/GenBank/DDBJ databases">
        <authorList>
            <person name="Zhang X."/>
            <person name="Yuan J."/>
            <person name="Li F."/>
            <person name="Xiang J."/>
        </authorList>
    </citation>
    <scope>NUCLEOTIDE SEQUENCE [LARGE SCALE GENOMIC DNA]</scope>
    <source>
        <tissue evidence="2">Muscle</tissue>
    </source>
</reference>
<dbReference type="PANTHER" id="PTHR46455:SF3">
    <property type="entry name" value="SET AND MYND DOMAIN CONTAINING, ARTHROPOD-SPECIFIC, MEMBER 9, ISOFORM A-RELATED"/>
    <property type="match status" value="1"/>
</dbReference>
<evidence type="ECO:0000259" key="1">
    <source>
        <dbReference type="PROSITE" id="PS50280"/>
    </source>
</evidence>
<evidence type="ECO:0000313" key="2">
    <source>
        <dbReference type="EMBL" id="ROT80198.1"/>
    </source>
</evidence>
<dbReference type="Pfam" id="PF00856">
    <property type="entry name" value="SET"/>
    <property type="match status" value="1"/>
</dbReference>
<dbReference type="GO" id="GO:0008757">
    <property type="term" value="F:S-adenosylmethionine-dependent methyltransferase activity"/>
    <property type="evidence" value="ECO:0007669"/>
    <property type="project" value="UniProtKB-ARBA"/>
</dbReference>
<name>A0A3R7QIR0_PENVA</name>
<protein>
    <recommendedName>
        <fullName evidence="1">SET domain-containing protein</fullName>
    </recommendedName>
</protein>
<dbReference type="Gene3D" id="2.170.270.10">
    <property type="entry name" value="SET domain"/>
    <property type="match status" value="1"/>
</dbReference>
<feature type="domain" description="SET" evidence="1">
    <location>
        <begin position="113"/>
        <end position="346"/>
    </location>
</feature>
<accession>A0A3R7QIR0</accession>
<proteinExistence type="predicted"/>
<dbReference type="AlphaFoldDB" id="A0A3R7QIR0"/>
<dbReference type="OrthoDB" id="265717at2759"/>
<dbReference type="Gene3D" id="1.10.220.160">
    <property type="match status" value="1"/>
</dbReference>
<dbReference type="EMBL" id="QCYY01001142">
    <property type="protein sequence ID" value="ROT80198.1"/>
    <property type="molecule type" value="Genomic_DNA"/>
</dbReference>
<organism evidence="2 3">
    <name type="scientific">Penaeus vannamei</name>
    <name type="common">Whiteleg shrimp</name>
    <name type="synonym">Litopenaeus vannamei</name>
    <dbReference type="NCBI Taxonomy" id="6689"/>
    <lineage>
        <taxon>Eukaryota</taxon>
        <taxon>Metazoa</taxon>
        <taxon>Ecdysozoa</taxon>
        <taxon>Arthropoda</taxon>
        <taxon>Crustacea</taxon>
        <taxon>Multicrustacea</taxon>
        <taxon>Malacostraca</taxon>
        <taxon>Eumalacostraca</taxon>
        <taxon>Eucarida</taxon>
        <taxon>Decapoda</taxon>
        <taxon>Dendrobranchiata</taxon>
        <taxon>Penaeoidea</taxon>
        <taxon>Penaeidae</taxon>
        <taxon>Penaeus</taxon>
    </lineage>
</organism>
<dbReference type="STRING" id="6689.A0A3R7QIR0"/>
<dbReference type="Gene3D" id="6.10.140.2220">
    <property type="match status" value="1"/>
</dbReference>
<keyword evidence="3" id="KW-1185">Reference proteome</keyword>
<dbReference type="PROSITE" id="PS50280">
    <property type="entry name" value="SET"/>
    <property type="match status" value="1"/>
</dbReference>
<dbReference type="SMART" id="SM00317">
    <property type="entry name" value="SET"/>
    <property type="match status" value="1"/>
</dbReference>
<sequence length="620" mass="67266">MGCHMPVSLAMMLGACVKPFDAWRRRPGPGFGRPPTAEMDSGEQRRVTVLERCLGSLAAVRPAPPPQQEKVEASNFSERLQLNYCPTKRSEVLRSLRPQEEPAFAAARGEGEAAVEIHWTPAFGRYLVAARDIAAGEVVFREAPLVVGPKAGAGPTCLACLKALPEDTWEGCEQCGAPLCRPQCGGRGHGERECELLALLGLKHEPRNTSRVKQLNALLAPLRVLLLMERSPAAKAIVDALQSHVEERRGLPIGRFVETHVVAVLRERLRLAFAAEEIRRACGVCDTNSYQVSAGEDRVGRALFAAASLMNHSCTANTQHWYHDDVMSVRAVVDIPEGAPVTYAYTNVLWGTRARATHLATAKLFTCGCERCLDPTELGSHISSVKCRECPQGLLLPPAAASAPWQCRACGASVSAIAIETLVRAGGAALGRLQPEDARSVAAAHAHLTRILGDTHYVVVEVKRALVRAIMATPLADITQADLERVLDLTSELLRLADRLQPGLTKIRGLLLLERSRALVELLWRCNTGAEGDAATHLETLICNIPGCATLLQNLTEDLAKCEAILLYDSRFSGVKEVKQRLETLKLTIKTSLLSKEMGKIDFTDMKTGDSPRHVSIGGN</sequence>
<gene>
    <name evidence="2" type="ORF">C7M84_001048</name>
</gene>
<dbReference type="InterPro" id="IPR053010">
    <property type="entry name" value="SET_SmydA-8"/>
</dbReference>
<evidence type="ECO:0000313" key="3">
    <source>
        <dbReference type="Proteomes" id="UP000283509"/>
    </source>
</evidence>
<comment type="caution">
    <text evidence="2">The sequence shown here is derived from an EMBL/GenBank/DDBJ whole genome shotgun (WGS) entry which is preliminary data.</text>
</comment>
<dbReference type="SUPFAM" id="SSF82199">
    <property type="entry name" value="SET domain"/>
    <property type="match status" value="1"/>
</dbReference>
<dbReference type="GO" id="GO:0008170">
    <property type="term" value="F:N-methyltransferase activity"/>
    <property type="evidence" value="ECO:0007669"/>
    <property type="project" value="UniProtKB-ARBA"/>
</dbReference>
<dbReference type="InterPro" id="IPR046341">
    <property type="entry name" value="SET_dom_sf"/>
</dbReference>